<evidence type="ECO:0000256" key="9">
    <source>
        <dbReference type="SAM" id="MobiDB-lite"/>
    </source>
</evidence>
<feature type="binding site" evidence="8">
    <location>
        <position position="412"/>
    </location>
    <ligand>
        <name>Zn(2+)</name>
        <dbReference type="ChEBI" id="CHEBI:29105"/>
        <label>1</label>
    </ligand>
</feature>
<dbReference type="GO" id="GO:0006302">
    <property type="term" value="P:double-strand break repair"/>
    <property type="evidence" value="ECO:0007669"/>
    <property type="project" value="InterPro"/>
</dbReference>
<feature type="binding site" evidence="8">
    <location>
        <position position="409"/>
    </location>
    <ligand>
        <name>Zn(2+)</name>
        <dbReference type="ChEBI" id="CHEBI:29105"/>
        <label>1</label>
    </ligand>
</feature>
<evidence type="ECO:0000256" key="2">
    <source>
        <dbReference type="ARBA" id="ARBA00022705"/>
    </source>
</evidence>
<dbReference type="InterPro" id="IPR041222">
    <property type="entry name" value="PriA_3primeBD"/>
</dbReference>
<evidence type="ECO:0000256" key="1">
    <source>
        <dbReference type="ARBA" id="ARBA00022515"/>
    </source>
</evidence>
<keyword evidence="2 8" id="KW-0235">DNA replication</keyword>
<evidence type="ECO:0000256" key="6">
    <source>
        <dbReference type="ARBA" id="ARBA00022840"/>
    </source>
</evidence>
<evidence type="ECO:0000313" key="12">
    <source>
        <dbReference type="Proteomes" id="UP000053405"/>
    </source>
</evidence>
<comment type="function">
    <text evidence="8">Initiates the restart of stalled replication forks, which reloads the replicative helicase on sites other than the origin of replication. Recognizes and binds to abandoned replication forks and remodels them to uncover a helicase loading site. Promotes assembly of the primosome at these replication forks.</text>
</comment>
<keyword evidence="6 8" id="KW-0067">ATP-binding</keyword>
<accession>L7L984</accession>
<dbReference type="Proteomes" id="UP000053405">
    <property type="component" value="Unassembled WGS sequence"/>
</dbReference>
<dbReference type="eggNOG" id="COG1198">
    <property type="taxonomic scope" value="Bacteria"/>
</dbReference>
<keyword evidence="3 8" id="KW-0479">Metal-binding</keyword>
<feature type="binding site" evidence="8">
    <location>
        <position position="447"/>
    </location>
    <ligand>
        <name>Zn(2+)</name>
        <dbReference type="ChEBI" id="CHEBI:29105"/>
        <label>1</label>
    </ligand>
</feature>
<dbReference type="GO" id="GO:0006269">
    <property type="term" value="P:DNA replication, synthesis of primer"/>
    <property type="evidence" value="ECO:0007669"/>
    <property type="project" value="UniProtKB-KW"/>
</dbReference>
<keyword evidence="7 8" id="KW-0238">DNA-binding</keyword>
<feature type="binding site" evidence="8">
    <location>
        <position position="450"/>
    </location>
    <ligand>
        <name>Zn(2+)</name>
        <dbReference type="ChEBI" id="CHEBI:29105"/>
        <label>1</label>
    </ligand>
</feature>
<dbReference type="GO" id="GO:0006310">
    <property type="term" value="P:DNA recombination"/>
    <property type="evidence" value="ECO:0007669"/>
    <property type="project" value="InterPro"/>
</dbReference>
<dbReference type="GO" id="GO:0008270">
    <property type="term" value="F:zinc ion binding"/>
    <property type="evidence" value="ECO:0007669"/>
    <property type="project" value="UniProtKB-UniRule"/>
</dbReference>
<reference evidence="11 12" key="1">
    <citation type="submission" date="2012-12" db="EMBL/GenBank/DDBJ databases">
        <title>Whole genome shotgun sequence of Gordonia hirsuta NBRC 16056.</title>
        <authorList>
            <person name="Isaki-Nakamura S."/>
            <person name="Hosoyama A."/>
            <person name="Tsuchikane K."/>
            <person name="Katsumata H."/>
            <person name="Baba S."/>
            <person name="Yamazaki S."/>
            <person name="Fujita N."/>
        </authorList>
    </citation>
    <scope>NUCLEOTIDE SEQUENCE [LARGE SCALE GENOMIC DNA]</scope>
    <source>
        <strain evidence="11 12">NBRC 16056</strain>
    </source>
</reference>
<feature type="binding site" evidence="8">
    <location>
        <position position="438"/>
    </location>
    <ligand>
        <name>Zn(2+)</name>
        <dbReference type="ChEBI" id="CHEBI:29105"/>
        <label>2</label>
    </ligand>
</feature>
<dbReference type="HAMAP" id="MF_00983">
    <property type="entry name" value="PriA"/>
    <property type="match status" value="1"/>
</dbReference>
<dbReference type="GO" id="GO:0005524">
    <property type="term" value="F:ATP binding"/>
    <property type="evidence" value="ECO:0007669"/>
    <property type="project" value="UniProtKB-UniRule"/>
</dbReference>
<comment type="cofactor">
    <cofactor evidence="8">
        <name>Zn(2+)</name>
        <dbReference type="ChEBI" id="CHEBI:29105"/>
    </cofactor>
    <text evidence="8">Binds 2 zinc ions per subunit.</text>
</comment>
<evidence type="ECO:0000256" key="8">
    <source>
        <dbReference type="HAMAP-Rule" id="MF_00983"/>
    </source>
</evidence>
<comment type="subunit">
    <text evidence="8">Component of the replication restart primosome.</text>
</comment>
<dbReference type="InterPro" id="IPR027417">
    <property type="entry name" value="P-loop_NTPase"/>
</dbReference>
<name>L7L984_9ACTN</name>
<dbReference type="InterPro" id="IPR042115">
    <property type="entry name" value="PriA_3primeBD_sf"/>
</dbReference>
<dbReference type="GO" id="GO:1990077">
    <property type="term" value="C:primosome complex"/>
    <property type="evidence" value="ECO:0007669"/>
    <property type="project" value="UniProtKB-UniRule"/>
</dbReference>
<dbReference type="InterPro" id="IPR005259">
    <property type="entry name" value="PriA"/>
</dbReference>
<dbReference type="Gene3D" id="3.40.50.300">
    <property type="entry name" value="P-loop containing nucleotide triphosphate hydrolases"/>
    <property type="match status" value="1"/>
</dbReference>
<evidence type="ECO:0000256" key="4">
    <source>
        <dbReference type="ARBA" id="ARBA00022741"/>
    </source>
</evidence>
<comment type="caution">
    <text evidence="11">The sequence shown here is derived from an EMBL/GenBank/DDBJ whole genome shotgun (WGS) entry which is preliminary data.</text>
</comment>
<evidence type="ECO:0000256" key="3">
    <source>
        <dbReference type="ARBA" id="ARBA00022723"/>
    </source>
</evidence>
<organism evidence="11 12">
    <name type="scientific">Gordonia hirsuta DSM 44140 = NBRC 16056</name>
    <dbReference type="NCBI Taxonomy" id="1121927"/>
    <lineage>
        <taxon>Bacteria</taxon>
        <taxon>Bacillati</taxon>
        <taxon>Actinomycetota</taxon>
        <taxon>Actinomycetes</taxon>
        <taxon>Mycobacteriales</taxon>
        <taxon>Gordoniaceae</taxon>
        <taxon>Gordonia</taxon>
    </lineage>
</organism>
<feature type="binding site" evidence="8">
    <location>
        <position position="421"/>
    </location>
    <ligand>
        <name>Zn(2+)</name>
        <dbReference type="ChEBI" id="CHEBI:29105"/>
        <label>2</label>
    </ligand>
</feature>
<comment type="caution">
    <text evidence="8">As this protein does not have any detectable helicase domains, it probably does not have helicase activity.</text>
</comment>
<comment type="similarity">
    <text evidence="8">Belongs to the helicase family. PriA subfamily.</text>
</comment>
<dbReference type="EMBL" id="BANT01000018">
    <property type="protein sequence ID" value="GAC57321.1"/>
    <property type="molecule type" value="Genomic_DNA"/>
</dbReference>
<evidence type="ECO:0000256" key="7">
    <source>
        <dbReference type="ARBA" id="ARBA00023125"/>
    </source>
</evidence>
<dbReference type="Pfam" id="PF17764">
    <property type="entry name" value="PriA_3primeBD"/>
    <property type="match status" value="1"/>
</dbReference>
<dbReference type="GO" id="GO:0003677">
    <property type="term" value="F:DNA binding"/>
    <property type="evidence" value="ECO:0007669"/>
    <property type="project" value="UniProtKB-UniRule"/>
</dbReference>
<feature type="compositionally biased region" description="Basic and acidic residues" evidence="9">
    <location>
        <begin position="12"/>
        <end position="24"/>
    </location>
</feature>
<proteinExistence type="inferred from homology"/>
<keyword evidence="1 8" id="KW-0639">Primosome</keyword>
<evidence type="ECO:0000259" key="10">
    <source>
        <dbReference type="Pfam" id="PF17764"/>
    </source>
</evidence>
<dbReference type="PANTHER" id="PTHR30580">
    <property type="entry name" value="PRIMOSOMAL PROTEIN N"/>
    <property type="match status" value="1"/>
</dbReference>
<feature type="binding site" evidence="8">
    <location>
        <position position="435"/>
    </location>
    <ligand>
        <name>Zn(2+)</name>
        <dbReference type="ChEBI" id="CHEBI:29105"/>
        <label>2</label>
    </ligand>
</feature>
<evidence type="ECO:0000313" key="11">
    <source>
        <dbReference type="EMBL" id="GAC57321.1"/>
    </source>
</evidence>
<feature type="region of interest" description="Disordered" evidence="9">
    <location>
        <begin position="1"/>
        <end position="24"/>
    </location>
</feature>
<dbReference type="GO" id="GO:0043138">
    <property type="term" value="F:3'-5' DNA helicase activity"/>
    <property type="evidence" value="ECO:0007669"/>
    <property type="project" value="TreeGrafter"/>
</dbReference>
<dbReference type="STRING" id="1121927.GOHSU_18_00760"/>
<evidence type="ECO:0000256" key="5">
    <source>
        <dbReference type="ARBA" id="ARBA00022833"/>
    </source>
</evidence>
<dbReference type="PANTHER" id="PTHR30580:SF0">
    <property type="entry name" value="PRIMOSOMAL PROTEIN N"/>
    <property type="match status" value="1"/>
</dbReference>
<keyword evidence="5 8" id="KW-0862">Zinc</keyword>
<sequence>MRHTVPVPDDGEPGRTAREKNRRMPAEHLPVARVLPLLGLAHLDRPFDYLIDRKLDADAQPGTRVRVRFSGRLVDGFLLERLAHSDHGGKLAWLERVVSPEQVLTPELVTLARAVADRYAGTMPDVLRLAVPPRHARVEKAEPPQTPEWSVTAPEMSAWEAYYGAEAFLDALRENDDADPGRHPRVVWQACPGEDPAARLAELAALVAATGRGVIIVVPDQRDLDRLEAACEPLLGDWCVSLAAGLGPTARYRRWLQVLRGGARVVIGTRSAVFAPVHRLALTVVFDDGDPSLDEPRAPYPHPREVAVLRAHQTGSALLIGGFSRTAEAQALVDAGWAGDLVAPRETVRAAMARIDGISDEDRRIAGDPLARSARIPTIAFDAARRALDEGHPVLFSVPRRGYLPSVACERCRENARCRACHGPLQMSDRGELACRWCGRPELRFVCPNCGGTAVRALMIGDKRTAEELGRAFVGVPVVTSGGDKIIDHLSAGPRVVVATPGAAPHVDGGYGAAVLLDTWAQLDRQDLRAAEETVRTWMGVATLVRPRAEGGRVVVVADASLAPVQTLIRWDPVGAASRELATRRELGFPPAVTMASVDGPSAAVLAFLALIDLPAGAQQLGPVPLPPGVRPPAGMDPRDGIERVLLRIDRSRGRELAAALRAAQVLRHARHEDTAGIRVQIDPPTIG</sequence>
<feature type="binding site" evidence="8">
    <location>
        <position position="418"/>
    </location>
    <ligand>
        <name>Zn(2+)</name>
        <dbReference type="ChEBI" id="CHEBI:29105"/>
        <label>2</label>
    </ligand>
</feature>
<dbReference type="Gene3D" id="3.40.1440.60">
    <property type="entry name" value="PriA, 3(prime) DNA-binding domain"/>
    <property type="match status" value="1"/>
</dbReference>
<protein>
    <recommendedName>
        <fullName evidence="8">Probable replication restart protein PriA</fullName>
    </recommendedName>
    <alternativeName>
        <fullName evidence="8">Putative ATP-dependent DNA helicase PriA</fullName>
    </alternativeName>
</protein>
<feature type="domain" description="Primosomal protein N' 3' DNA-binding" evidence="10">
    <location>
        <begin position="41"/>
        <end position="132"/>
    </location>
</feature>
<gene>
    <name evidence="8 11" type="primary">priA</name>
    <name evidence="11" type="ORF">GOHSU_18_00760</name>
</gene>
<keyword evidence="12" id="KW-1185">Reference proteome</keyword>
<keyword evidence="4 8" id="KW-0547">Nucleotide-binding</keyword>
<dbReference type="GO" id="GO:0006270">
    <property type="term" value="P:DNA replication initiation"/>
    <property type="evidence" value="ECO:0007669"/>
    <property type="project" value="TreeGrafter"/>
</dbReference>
<dbReference type="AlphaFoldDB" id="L7L984"/>